<comment type="subcellular location">
    <subcellularLocation>
        <location evidence="1">Golgi apparatus</location>
    </subcellularLocation>
</comment>
<protein>
    <submittedName>
        <fullName evidence="7">Uncharacterized protein</fullName>
    </submittedName>
</protein>
<dbReference type="InterPro" id="IPR012892">
    <property type="entry name" value="Gp58"/>
</dbReference>
<comment type="caution">
    <text evidence="7">The sequence shown here is derived from an EMBL/GenBank/DDBJ whole genome shotgun (WGS) entry which is preliminary data.</text>
</comment>
<reference evidence="7 8" key="2">
    <citation type="submission" date="2018-12" db="EMBL/GenBank/DDBJ databases">
        <title>Whole-genome sequences of fifteen clinical Streptococcus suis strains isolated from pigs between 2006 and 2018.</title>
        <authorList>
            <person name="Stevens M.J.A."/>
            <person name="Cernela N."/>
            <person name="Spoerry Serrano N."/>
            <person name="Schmitt S."/>
            <person name="Schrenzel J."/>
            <person name="Stephan R."/>
        </authorList>
    </citation>
    <scope>NUCLEOTIDE SEQUENCE [LARGE SCALE GENOMIC DNA]</scope>
    <source>
        <strain evidence="7 8">PP422</strain>
    </source>
</reference>
<dbReference type="GO" id="GO:0031267">
    <property type="term" value="F:small GTPase binding"/>
    <property type="evidence" value="ECO:0007669"/>
    <property type="project" value="TreeGrafter"/>
</dbReference>
<evidence type="ECO:0000259" key="5">
    <source>
        <dbReference type="Pfam" id="PF06605"/>
    </source>
</evidence>
<dbReference type="Gene3D" id="1.10.287.1490">
    <property type="match status" value="1"/>
</dbReference>
<dbReference type="GO" id="GO:0005737">
    <property type="term" value="C:cytoplasm"/>
    <property type="evidence" value="ECO:0007669"/>
    <property type="project" value="GOC"/>
</dbReference>
<organism evidence="7 8">
    <name type="scientific">Streptococcus suis</name>
    <dbReference type="NCBI Taxonomy" id="1307"/>
    <lineage>
        <taxon>Bacteria</taxon>
        <taxon>Bacillati</taxon>
        <taxon>Bacillota</taxon>
        <taxon>Bacilli</taxon>
        <taxon>Lactobacillales</taxon>
        <taxon>Streptococcaceae</taxon>
        <taxon>Streptococcus</taxon>
    </lineage>
</organism>
<dbReference type="PANTHER" id="PTHR18921">
    <property type="entry name" value="MYOSIN HEAVY CHAIN - RELATED"/>
    <property type="match status" value="1"/>
</dbReference>
<feature type="domain" description="Tail spike" evidence="5">
    <location>
        <begin position="96"/>
        <end position="353"/>
    </location>
</feature>
<keyword evidence="3 4" id="KW-0175">Coiled coil</keyword>
<accession>A0A426TGY3</accession>
<evidence type="ECO:0000256" key="2">
    <source>
        <dbReference type="ARBA" id="ARBA00023034"/>
    </source>
</evidence>
<dbReference type="Pfam" id="PF06605">
    <property type="entry name" value="Prophage_tail"/>
    <property type="match status" value="1"/>
</dbReference>
<gene>
    <name evidence="7" type="ORF">EI998_02910</name>
</gene>
<dbReference type="PANTHER" id="PTHR18921:SF2">
    <property type="entry name" value="THYROID RECEPTOR-INTERACTING PROTEIN 11"/>
    <property type="match status" value="1"/>
</dbReference>
<evidence type="ECO:0000256" key="3">
    <source>
        <dbReference type="ARBA" id="ARBA00023054"/>
    </source>
</evidence>
<name>A0A426TGY3_STRSU</name>
<dbReference type="InterPro" id="IPR010572">
    <property type="entry name" value="Tail_dom"/>
</dbReference>
<dbReference type="Gene3D" id="1.20.5.340">
    <property type="match status" value="1"/>
</dbReference>
<evidence type="ECO:0000313" key="8">
    <source>
        <dbReference type="Proteomes" id="UP000274117"/>
    </source>
</evidence>
<dbReference type="InterPro" id="IPR007119">
    <property type="entry name" value="Phage_tail_spike_N"/>
</dbReference>
<sequence>MIYLFDKDEKLIKIVRKSAVKTALQKYALTTERYVSDRLTVELKGLNADELEQVEYMAIQTMEDAHTFHYFYVAQKYSDELTTLIGVQSGIEELRKSPVYDKRPQNAFARDVITDLLAGTNWQARFVGETTPHSTNFYYTSVFDALKKVCEVWDLEMQFFVEMNGNRIGGRYIDFKRRIGEAVGKRVVYGHNALQILQEVERTNIFTALIGRGKGEETGAGYGRKITFEDVTWSTAQGKPVNKPKGQKYLELPLMTRQYGIKNADGSMRPKIGFVDFSEEENPEILIERTYKALIDAARPQLTLKTSSVYLKGVKIGDTIRVVRHDKKLDYDTRIFEITFNRLNNQSSDIKLGDRIGESNEAKVQTIADKAVEQFINNEFSSFVQNLPNHLPSADGFNNNWYGTEDPTVQYPGKVLINDIWFKPDPEHEGHQIMLRWTGEVWEEILRTYESESLRERIAEEIAQVTQSMQAQSEEHDRQVADILAKTQSVESLANQAKTDAASAITQALQSKDEAIADARAQVATVSQALNTAKTELQSAIASADQKARDSQASATVLRNDLNAQASKILEQARAQTALTNRVSTVETLADGTRSTVAELSKTVNKATGDIASVTSRTKSVEDTLSQTRTQYEALTQTVNTQTGQIESINRKTADLQSGIDGVTERFESLQVGGENLLLNAGFENAVDRAETFTVAGVTYKNKSLPHWGSLYNGGIQNPTTSFHAIFRENFEGIGPVIEFNESDGSRNWKAIDAHLRPSDIKEGNYTFSTDVYATGTGTKIRFGFYYYNKNGARNFHSGQTTAKVAIVNSWHRISGAIKLNNDIDLTKDIRFYIYAYNFESNSILYLTKPKLENGTVATAFSLAQETIRSKIAEYKRTADQNYAGLQSTVSTLDGKVTQNKTEANQTATQLSNRLTSLETYKDGESTRAQAYFEASKIETARQLTAERTAIATNYVAKSIYDENVRGTTLKLNEIKTTADTAKQNLATYQNTVDRKLTELTSSTQTLDGKINTASAKVDTVAGQIRTEISNVEGKIPTTAGTRNLLKGTKELTDIYWTSNVTSDYYQGFRIARTAPSEVTYIDTYRASTTIVPDATEYIISFYARSSINGTPINNHFYSPNTTTRSESNTGYIGKGMDGLAIINLTTTWQRYWIIWTQTPSNAKKTVIIGRNFSANNATVEIAGVALYEGSLNKDWSPAPEDYDDELSSVKTTITQTASGVEQLSTSLSATNSKVTTAETKISQLISDVSSKVSQTEYNTLTGRMSSAETLITQNATEISKRLTSTQVESVITGKGYQTKTQVDSNITGRGYITNSALQPYALSTTVQTLVKETADSFSRTISETKALIPTEVGGRNLLLNSSDFVGWSKHDSGATITDSGYNNSKAVVTADAINSGYYANNTKYLPLELNTNYITSCWVFVRKRPTSCYIGFNNVRISNLNDVPLNKWVRVSKVFNTGASTSAYTSNEVFYLIASGGDVLFSAPKLETGTIPTDYTLAIEDLATVTALHSVRDTVDSHTRTIGAVGTAGSILDNVSKVTQTANGLVQEVSGSNGLKTQVSTLAGSYAIKNLTSSGNVLNQLNLNKDGSVKIDGKLVQITGTTYIQDGVITSAKIAGLDAGKITTGTLDAARIKASSIDGSKLTFDEAFFNGLTANEAELKKLFAKDAFITQVQAVTLSASKISGGILSATNGAMQMDLNNANISFNTNATINFNSANNALVRRRGTHTAFLHFNDVTSSADANAGGVYAGLGVTSSGDGINSESSGRFSGIRIFRSAIGYNHRSTLDHVELYGDTIYLKDGFDGSRGYVFETAKTVNQTIDMNLYINAIKAIAHCLNHLRSNNWDWKLPNLRNAISGLMDDYINKTDFFNKLQV</sequence>
<evidence type="ECO:0000256" key="4">
    <source>
        <dbReference type="SAM" id="Coils"/>
    </source>
</evidence>
<dbReference type="GO" id="GO:0006888">
    <property type="term" value="P:endoplasmic reticulum to Golgi vesicle-mediated transport"/>
    <property type="evidence" value="ECO:0007669"/>
    <property type="project" value="TreeGrafter"/>
</dbReference>
<keyword evidence="2" id="KW-0333">Golgi apparatus</keyword>
<feature type="domain" description="Gp58-like" evidence="6">
    <location>
        <begin position="1567"/>
        <end position="1824"/>
    </location>
</feature>
<feature type="coiled-coil region" evidence="4">
    <location>
        <begin position="972"/>
        <end position="999"/>
    </location>
</feature>
<reference evidence="7 8" key="1">
    <citation type="submission" date="2018-11" db="EMBL/GenBank/DDBJ databases">
        <authorList>
            <person name="Stevens M.J."/>
            <person name="Cernela N."/>
            <person name="Spoerry Serrano N."/>
            <person name="Schmitt S."/>
            <person name="Schrenzel J."/>
            <person name="Stephan R."/>
        </authorList>
    </citation>
    <scope>NUCLEOTIDE SEQUENCE [LARGE SCALE GENOMIC DNA]</scope>
    <source>
        <strain evidence="7 8">PP422</strain>
    </source>
</reference>
<evidence type="ECO:0000259" key="6">
    <source>
        <dbReference type="Pfam" id="PF07902"/>
    </source>
</evidence>
<dbReference type="GO" id="GO:0007030">
    <property type="term" value="P:Golgi organization"/>
    <property type="evidence" value="ECO:0007669"/>
    <property type="project" value="TreeGrafter"/>
</dbReference>
<evidence type="ECO:0000313" key="7">
    <source>
        <dbReference type="EMBL" id="RRR54243.1"/>
    </source>
</evidence>
<proteinExistence type="predicted"/>
<dbReference type="EMBL" id="RSDO01000004">
    <property type="protein sequence ID" value="RRR54243.1"/>
    <property type="molecule type" value="Genomic_DNA"/>
</dbReference>
<evidence type="ECO:0000256" key="1">
    <source>
        <dbReference type="ARBA" id="ARBA00004555"/>
    </source>
</evidence>
<dbReference type="Pfam" id="PF07902">
    <property type="entry name" value="Gp58"/>
    <property type="match status" value="1"/>
</dbReference>
<dbReference type="Proteomes" id="UP000274117">
    <property type="component" value="Unassembled WGS sequence"/>
</dbReference>
<dbReference type="NCBIfam" id="TIGR01665">
    <property type="entry name" value="put_anti_recept"/>
    <property type="match status" value="1"/>
</dbReference>